<gene>
    <name evidence="1" type="ORF">ANCDUO_22952</name>
</gene>
<protein>
    <submittedName>
        <fullName evidence="1">Uncharacterized protein</fullName>
    </submittedName>
</protein>
<accession>A0A0C2BSZ5</accession>
<evidence type="ECO:0000313" key="1">
    <source>
        <dbReference type="EMBL" id="KIH46993.1"/>
    </source>
</evidence>
<sequence length="175" mass="19666">MSSERCELHCITLDQHAISRVNNKRGFNETMVLVKGFLWVYDVNPTLQAVRNPESSFAFSTPDTLEGPIYGLVPSKVQRRNQTTHLKIAFEGAPDAVVVTAKLCDFSLEDIKVTDFVCATSGHNVSCAIRVCERPSSEQARNHLCREVKSFLSMHSDGSIMRFACFHQHKTTFND</sequence>
<proteinExistence type="predicted"/>
<dbReference type="Proteomes" id="UP000054047">
    <property type="component" value="Unassembled WGS sequence"/>
</dbReference>
<dbReference type="EMBL" id="KN768207">
    <property type="protein sequence ID" value="KIH46993.1"/>
    <property type="molecule type" value="Genomic_DNA"/>
</dbReference>
<reference evidence="1 2" key="1">
    <citation type="submission" date="2013-12" db="EMBL/GenBank/DDBJ databases">
        <title>Draft genome of the parsitic nematode Ancylostoma duodenale.</title>
        <authorList>
            <person name="Mitreva M."/>
        </authorList>
    </citation>
    <scope>NUCLEOTIDE SEQUENCE [LARGE SCALE GENOMIC DNA]</scope>
    <source>
        <strain evidence="1 2">Zhejiang</strain>
    </source>
</reference>
<dbReference type="OrthoDB" id="5900110at2759"/>
<evidence type="ECO:0000313" key="2">
    <source>
        <dbReference type="Proteomes" id="UP000054047"/>
    </source>
</evidence>
<name>A0A0C2BSZ5_9BILA</name>
<dbReference type="AlphaFoldDB" id="A0A0C2BSZ5"/>
<organism evidence="1 2">
    <name type="scientific">Ancylostoma duodenale</name>
    <dbReference type="NCBI Taxonomy" id="51022"/>
    <lineage>
        <taxon>Eukaryota</taxon>
        <taxon>Metazoa</taxon>
        <taxon>Ecdysozoa</taxon>
        <taxon>Nematoda</taxon>
        <taxon>Chromadorea</taxon>
        <taxon>Rhabditida</taxon>
        <taxon>Rhabditina</taxon>
        <taxon>Rhabditomorpha</taxon>
        <taxon>Strongyloidea</taxon>
        <taxon>Ancylostomatidae</taxon>
        <taxon>Ancylostomatinae</taxon>
        <taxon>Ancylostoma</taxon>
    </lineage>
</organism>
<keyword evidence="2" id="KW-1185">Reference proteome</keyword>